<evidence type="ECO:0000313" key="3">
    <source>
        <dbReference type="Proteomes" id="UP000799777"/>
    </source>
</evidence>
<dbReference type="InterPro" id="IPR010905">
    <property type="entry name" value="Glyco_hydro_88"/>
</dbReference>
<keyword evidence="3" id="KW-1185">Reference proteome</keyword>
<reference evidence="2" key="1">
    <citation type="journal article" date="2020" name="Stud. Mycol.">
        <title>101 Dothideomycetes genomes: a test case for predicting lifestyles and emergence of pathogens.</title>
        <authorList>
            <person name="Haridas S."/>
            <person name="Albert R."/>
            <person name="Binder M."/>
            <person name="Bloem J."/>
            <person name="Labutti K."/>
            <person name="Salamov A."/>
            <person name="Andreopoulos B."/>
            <person name="Baker S."/>
            <person name="Barry K."/>
            <person name="Bills G."/>
            <person name="Bluhm B."/>
            <person name="Cannon C."/>
            <person name="Castanera R."/>
            <person name="Culley D."/>
            <person name="Daum C."/>
            <person name="Ezra D."/>
            <person name="Gonzalez J."/>
            <person name="Henrissat B."/>
            <person name="Kuo A."/>
            <person name="Liang C."/>
            <person name="Lipzen A."/>
            <person name="Lutzoni F."/>
            <person name="Magnuson J."/>
            <person name="Mondo S."/>
            <person name="Nolan M."/>
            <person name="Ohm R."/>
            <person name="Pangilinan J."/>
            <person name="Park H.-J."/>
            <person name="Ramirez L."/>
            <person name="Alfaro M."/>
            <person name="Sun H."/>
            <person name="Tritt A."/>
            <person name="Yoshinaga Y."/>
            <person name="Zwiers L.-H."/>
            <person name="Turgeon B."/>
            <person name="Goodwin S."/>
            <person name="Spatafora J."/>
            <person name="Crous P."/>
            <person name="Grigoriev I."/>
        </authorList>
    </citation>
    <scope>NUCLEOTIDE SEQUENCE</scope>
    <source>
        <strain evidence="2">CBS 110217</strain>
    </source>
</reference>
<accession>A0A9P4H1F8</accession>
<dbReference type="Gene3D" id="1.50.10.10">
    <property type="match status" value="1"/>
</dbReference>
<dbReference type="Proteomes" id="UP000799777">
    <property type="component" value="Unassembled WGS sequence"/>
</dbReference>
<name>A0A9P4H1F8_9PLEO</name>
<evidence type="ECO:0000313" key="2">
    <source>
        <dbReference type="EMBL" id="KAF2026513.1"/>
    </source>
</evidence>
<proteinExistence type="predicted"/>
<dbReference type="GO" id="GO:0016787">
    <property type="term" value="F:hydrolase activity"/>
    <property type="evidence" value="ECO:0007669"/>
    <property type="project" value="UniProtKB-KW"/>
</dbReference>
<dbReference type="InterPro" id="IPR012341">
    <property type="entry name" value="6hp_glycosidase-like_sf"/>
</dbReference>
<organism evidence="2 3">
    <name type="scientific">Setomelanomma holmii</name>
    <dbReference type="NCBI Taxonomy" id="210430"/>
    <lineage>
        <taxon>Eukaryota</taxon>
        <taxon>Fungi</taxon>
        <taxon>Dikarya</taxon>
        <taxon>Ascomycota</taxon>
        <taxon>Pezizomycotina</taxon>
        <taxon>Dothideomycetes</taxon>
        <taxon>Pleosporomycetidae</taxon>
        <taxon>Pleosporales</taxon>
        <taxon>Pleosporineae</taxon>
        <taxon>Phaeosphaeriaceae</taxon>
        <taxon>Setomelanomma</taxon>
    </lineage>
</organism>
<dbReference type="InterPro" id="IPR008928">
    <property type="entry name" value="6-hairpin_glycosidase_sf"/>
</dbReference>
<dbReference type="AlphaFoldDB" id="A0A9P4H1F8"/>
<sequence length="380" mass="42128">MSVIFSYKLIIKVLDQAKSTASHSWEYSTVFNALLEYQSSYLSIFNHPFPQGRIPTSGTDKCLALQYVKSFILTDGDKLCEGNGSSSDPSSLIIPAILLGNENTLTRHAKVYFPAAERQLQHLLTRTPRFSNTAISHRDGYPSLWADFVYMVPPVLAYYGVFKDDVTYLEMAVRQCELYYEVLGTQSGCWKHIVNGEGVDEDSDDVKVDEGLWSTSNGWAAAGMARVLATVKKGRFGADLEVEQGRLVGMIKGIIDGAMGFDTDVSGLLRNRLDDETWFGEAAGTALLAASVFRMAVMEPKVFGEVYTDWALQKLLIVRKCVDEDMGIVAPVVNPTTDDQWTPLDGVSPEAQAFVVLLYAAWKDFQDANDRYAAQYPLSL</sequence>
<dbReference type="GO" id="GO:0005975">
    <property type="term" value="P:carbohydrate metabolic process"/>
    <property type="evidence" value="ECO:0007669"/>
    <property type="project" value="InterPro"/>
</dbReference>
<evidence type="ECO:0000256" key="1">
    <source>
        <dbReference type="ARBA" id="ARBA00022801"/>
    </source>
</evidence>
<comment type="caution">
    <text evidence="2">The sequence shown here is derived from an EMBL/GenBank/DDBJ whole genome shotgun (WGS) entry which is preliminary data.</text>
</comment>
<dbReference type="EMBL" id="ML978242">
    <property type="protein sequence ID" value="KAF2026513.1"/>
    <property type="molecule type" value="Genomic_DNA"/>
</dbReference>
<dbReference type="PANTHER" id="PTHR41814">
    <property type="entry name" value="EXPRESSED PROTEIN"/>
    <property type="match status" value="1"/>
</dbReference>
<dbReference type="PANTHER" id="PTHR41814:SF1">
    <property type="entry name" value="CELLULASE"/>
    <property type="match status" value="1"/>
</dbReference>
<dbReference type="Pfam" id="PF07470">
    <property type="entry name" value="Glyco_hydro_88"/>
    <property type="match status" value="1"/>
</dbReference>
<keyword evidence="1" id="KW-0378">Hydrolase</keyword>
<protein>
    <submittedName>
        <fullName evidence="2">Uncharacterized protein</fullName>
    </submittedName>
</protein>
<dbReference type="SUPFAM" id="SSF48208">
    <property type="entry name" value="Six-hairpin glycosidases"/>
    <property type="match status" value="1"/>
</dbReference>
<gene>
    <name evidence="2" type="ORF">EK21DRAFT_73985</name>
</gene>
<dbReference type="OrthoDB" id="4138492at2759"/>